<dbReference type="SUPFAM" id="SSF101386">
    <property type="entry name" value="all-alpha NTP pyrophosphatases"/>
    <property type="match status" value="1"/>
</dbReference>
<comment type="caution">
    <text evidence="2">The sequence shown here is derived from an EMBL/GenBank/DDBJ whole genome shotgun (WGS) entry which is preliminary data.</text>
</comment>
<dbReference type="AlphaFoldDB" id="A0A7Y9LVS6"/>
<organism evidence="2 3">
    <name type="scientific">Psychromicrobium silvestre</name>
    <dbReference type="NCBI Taxonomy" id="1645614"/>
    <lineage>
        <taxon>Bacteria</taxon>
        <taxon>Bacillati</taxon>
        <taxon>Actinomycetota</taxon>
        <taxon>Actinomycetes</taxon>
        <taxon>Micrococcales</taxon>
        <taxon>Micrococcaceae</taxon>
        <taxon>Psychromicrobium</taxon>
    </lineage>
</organism>
<gene>
    <name evidence="2" type="ORF">FHU41_002741</name>
</gene>
<name>A0A7Y9LVS6_9MICC</name>
<dbReference type="Pfam" id="PF03819">
    <property type="entry name" value="MazG"/>
    <property type="match status" value="1"/>
</dbReference>
<evidence type="ECO:0000259" key="1">
    <source>
        <dbReference type="Pfam" id="PF03819"/>
    </source>
</evidence>
<sequence length="106" mass="11576">MSNFPPQGSLRQLQDFVAEVEIELGFQNTTVAQKCLLLAEEVGELIKSLRKSHLGMRLGSPGYVPDPEAELADVLFVALGIANRLNIDLEQALVKKAALAAERSWS</sequence>
<keyword evidence="3" id="KW-1185">Reference proteome</keyword>
<dbReference type="GO" id="GO:0016787">
    <property type="term" value="F:hydrolase activity"/>
    <property type="evidence" value="ECO:0007669"/>
    <property type="project" value="UniProtKB-KW"/>
</dbReference>
<dbReference type="RefSeq" id="WP_179390142.1">
    <property type="nucleotide sequence ID" value="NZ_JACBYQ010000002.1"/>
</dbReference>
<dbReference type="Proteomes" id="UP000521748">
    <property type="component" value="Unassembled WGS sequence"/>
</dbReference>
<dbReference type="EMBL" id="JACBYQ010000002">
    <property type="protein sequence ID" value="NYE96491.1"/>
    <property type="molecule type" value="Genomic_DNA"/>
</dbReference>
<evidence type="ECO:0000313" key="2">
    <source>
        <dbReference type="EMBL" id="NYE96491.1"/>
    </source>
</evidence>
<dbReference type="PANTHER" id="PTHR42702">
    <property type="entry name" value="NUCLEOTIDE PYROPHOSPHOHYDROLASE"/>
    <property type="match status" value="1"/>
</dbReference>
<dbReference type="PANTHER" id="PTHR42702:SF1">
    <property type="entry name" value="REGULATORY PROTEIN FOR BETA-LACTAMASE"/>
    <property type="match status" value="1"/>
</dbReference>
<feature type="domain" description="NTP pyrophosphohydrolase MazG-like" evidence="1">
    <location>
        <begin position="36"/>
        <end position="93"/>
    </location>
</feature>
<evidence type="ECO:0000313" key="3">
    <source>
        <dbReference type="Proteomes" id="UP000521748"/>
    </source>
</evidence>
<dbReference type="Gene3D" id="1.10.287.1080">
    <property type="entry name" value="MazG-like"/>
    <property type="match status" value="1"/>
</dbReference>
<dbReference type="InterPro" id="IPR004518">
    <property type="entry name" value="MazG-like_dom"/>
</dbReference>
<accession>A0A7Y9LVS6</accession>
<protein>
    <submittedName>
        <fullName evidence="2">NTP pyrophosphatase (Non-canonical NTP hydrolase)</fullName>
    </submittedName>
</protein>
<proteinExistence type="predicted"/>
<keyword evidence="2" id="KW-0378">Hydrolase</keyword>
<reference evidence="2 3" key="1">
    <citation type="submission" date="2020-07" db="EMBL/GenBank/DDBJ databases">
        <title>Sequencing the genomes of 1000 actinobacteria strains.</title>
        <authorList>
            <person name="Klenk H.-P."/>
        </authorList>
    </citation>
    <scope>NUCLEOTIDE SEQUENCE [LARGE SCALE GENOMIC DNA]</scope>
    <source>
        <strain evidence="2 3">DSM 102047</strain>
    </source>
</reference>